<protein>
    <recommendedName>
        <fullName evidence="10">Phosphate transport system permease protein PstA</fullName>
    </recommendedName>
</protein>
<dbReference type="InterPro" id="IPR051408">
    <property type="entry name" value="Phosphate_transprt_permease"/>
</dbReference>
<comment type="subcellular location">
    <subcellularLocation>
        <location evidence="2 10">Cell membrane</location>
        <topology evidence="2 10">Multi-pass membrane protein</topology>
    </subcellularLocation>
</comment>
<accession>A0A060JFE7</accession>
<keyword evidence="4" id="KW-0813">Transport</keyword>
<evidence type="ECO:0000256" key="4">
    <source>
        <dbReference type="ARBA" id="ARBA00022448"/>
    </source>
</evidence>
<dbReference type="PANTHER" id="PTHR42922:SF1">
    <property type="entry name" value="PHOSPHATE TRANSPORT SYSTEM PERMEASE PROTEIN PSTA"/>
    <property type="match status" value="1"/>
</dbReference>
<dbReference type="SUPFAM" id="SSF161098">
    <property type="entry name" value="MetI-like"/>
    <property type="match status" value="1"/>
</dbReference>
<evidence type="ECO:0000256" key="1">
    <source>
        <dbReference type="ARBA" id="ARBA00003510"/>
    </source>
</evidence>
<dbReference type="PANTHER" id="PTHR42922">
    <property type="entry name" value="PHOSPHATE TRANSPORT SYSTEM PERMEASE PROTEIN PSTA"/>
    <property type="match status" value="1"/>
</dbReference>
<dbReference type="PATRIC" id="fig|529884.3.peg.435"/>
<evidence type="ECO:0000256" key="3">
    <source>
        <dbReference type="ARBA" id="ARBA00007069"/>
    </source>
</evidence>
<dbReference type="Proteomes" id="UP000067708">
    <property type="component" value="Chromosome"/>
</dbReference>
<keyword evidence="6" id="KW-0592">Phosphate transport</keyword>
<evidence type="ECO:0000313" key="12">
    <source>
        <dbReference type="EMBL" id="AIC47272.1"/>
    </source>
</evidence>
<dbReference type="KEGG" id="rla:Rhola_00004530"/>
<keyword evidence="9 10" id="KW-0472">Membrane</keyword>
<feature type="transmembrane region" description="Helical" evidence="10">
    <location>
        <begin position="28"/>
        <end position="46"/>
    </location>
</feature>
<evidence type="ECO:0000259" key="11">
    <source>
        <dbReference type="PROSITE" id="PS50928"/>
    </source>
</evidence>
<evidence type="ECO:0000256" key="2">
    <source>
        <dbReference type="ARBA" id="ARBA00004651"/>
    </source>
</evidence>
<feature type="transmembrane region" description="Helical" evidence="10">
    <location>
        <begin position="84"/>
        <end position="109"/>
    </location>
</feature>
<evidence type="ECO:0000256" key="6">
    <source>
        <dbReference type="ARBA" id="ARBA00022592"/>
    </source>
</evidence>
<evidence type="ECO:0000256" key="8">
    <source>
        <dbReference type="ARBA" id="ARBA00022989"/>
    </source>
</evidence>
<comment type="function">
    <text evidence="1">Part of the binding-protein-dependent transport system for phosphate; probably responsible for the translocation of the substrate across the membrane.</text>
</comment>
<evidence type="ECO:0000256" key="9">
    <source>
        <dbReference type="ARBA" id="ARBA00023136"/>
    </source>
</evidence>
<evidence type="ECO:0000256" key="5">
    <source>
        <dbReference type="ARBA" id="ARBA00022475"/>
    </source>
</evidence>
<feature type="transmembrane region" description="Helical" evidence="10">
    <location>
        <begin position="181"/>
        <end position="204"/>
    </location>
</feature>
<dbReference type="Gene3D" id="1.10.3720.10">
    <property type="entry name" value="MetI-like"/>
    <property type="match status" value="1"/>
</dbReference>
<gene>
    <name evidence="12" type="ORF">Rhola_00004530</name>
</gene>
<dbReference type="EMBL" id="CP007490">
    <property type="protein sequence ID" value="AIC47272.1"/>
    <property type="molecule type" value="Genomic_DNA"/>
</dbReference>
<feature type="transmembrane region" description="Helical" evidence="10">
    <location>
        <begin position="301"/>
        <end position="317"/>
    </location>
</feature>
<keyword evidence="5 10" id="KW-1003">Cell membrane</keyword>
<dbReference type="HOGENOM" id="CLU_033621_2_0_11"/>
<dbReference type="CDD" id="cd06261">
    <property type="entry name" value="TM_PBP2"/>
    <property type="match status" value="1"/>
</dbReference>
<keyword evidence="13" id="KW-1185">Reference proteome</keyword>
<dbReference type="GO" id="GO:0005886">
    <property type="term" value="C:plasma membrane"/>
    <property type="evidence" value="ECO:0007669"/>
    <property type="project" value="UniProtKB-SubCell"/>
</dbReference>
<dbReference type="GO" id="GO:0035435">
    <property type="term" value="P:phosphate ion transmembrane transport"/>
    <property type="evidence" value="ECO:0007669"/>
    <property type="project" value="InterPro"/>
</dbReference>
<dbReference type="RefSeq" id="WP_051636202.1">
    <property type="nucleotide sequence ID" value="NZ_CP007490.1"/>
</dbReference>
<feature type="domain" description="ABC transmembrane type-1" evidence="11">
    <location>
        <begin position="143"/>
        <end position="346"/>
    </location>
</feature>
<dbReference type="eggNOG" id="COG0581">
    <property type="taxonomic scope" value="Bacteria"/>
</dbReference>
<feature type="transmembrane region" description="Helical" evidence="10">
    <location>
        <begin position="142"/>
        <end position="169"/>
    </location>
</feature>
<dbReference type="InterPro" id="IPR000515">
    <property type="entry name" value="MetI-like"/>
</dbReference>
<keyword evidence="7 10" id="KW-0812">Transmembrane</keyword>
<keyword evidence="8 10" id="KW-1133">Transmembrane helix</keyword>
<evidence type="ECO:0000313" key="13">
    <source>
        <dbReference type="Proteomes" id="UP000067708"/>
    </source>
</evidence>
<dbReference type="InterPro" id="IPR035906">
    <property type="entry name" value="MetI-like_sf"/>
</dbReference>
<feature type="transmembrane region" description="Helical" evidence="10">
    <location>
        <begin position="329"/>
        <end position="350"/>
    </location>
</feature>
<dbReference type="STRING" id="529884.Rhola_00004530"/>
<dbReference type="Pfam" id="PF00528">
    <property type="entry name" value="BPD_transp_1"/>
    <property type="match status" value="1"/>
</dbReference>
<feature type="transmembrane region" description="Helical" evidence="10">
    <location>
        <begin position="52"/>
        <end position="77"/>
    </location>
</feature>
<dbReference type="InterPro" id="IPR005672">
    <property type="entry name" value="Phosphate_PstA"/>
</dbReference>
<dbReference type="NCBIfam" id="TIGR00974">
    <property type="entry name" value="3a0107s02c"/>
    <property type="match status" value="1"/>
</dbReference>
<name>A0A060JFE7_9MICO</name>
<organism evidence="12 13">
    <name type="scientific">Rhodoluna lacicola</name>
    <dbReference type="NCBI Taxonomy" id="529884"/>
    <lineage>
        <taxon>Bacteria</taxon>
        <taxon>Bacillati</taxon>
        <taxon>Actinomycetota</taxon>
        <taxon>Actinomycetes</taxon>
        <taxon>Micrococcales</taxon>
        <taxon>Microbacteriaceae</taxon>
        <taxon>Luna cluster</taxon>
        <taxon>Luna-1 subcluster</taxon>
        <taxon>Rhodoluna</taxon>
    </lineage>
</organism>
<dbReference type="GO" id="GO:0005315">
    <property type="term" value="F:phosphate transmembrane transporter activity"/>
    <property type="evidence" value="ECO:0007669"/>
    <property type="project" value="InterPro"/>
</dbReference>
<evidence type="ECO:0000256" key="7">
    <source>
        <dbReference type="ARBA" id="ARBA00022692"/>
    </source>
</evidence>
<reference evidence="12 13" key="1">
    <citation type="journal article" date="2014" name="Int. J. Syst. Evol. Microbiol.">
        <title>Rhodoluna lacicola gen. nov., sp. nov., a planktonic freshwater bacterium with stream-lined genome.</title>
        <authorList>
            <person name="Hahn M."/>
            <person name="Schmidt J."/>
            <person name="Taipale S.J."/>
            <person name="Doolittle W.F."/>
            <person name="Koll U."/>
        </authorList>
    </citation>
    <scope>NUCLEOTIDE SEQUENCE [LARGE SCALE GENOMIC DNA]</scope>
    <source>
        <strain evidence="12 13">MWH-Ta8</strain>
    </source>
</reference>
<sequence length="366" mass="38622">MEKVIDLNPVSRPKTAAPWSRISVRSRIILFVTSVIPAAVFLLLLVTLQLDFMAGLLLAFLPMQAVSSAIAGVLIYGRRGILDGLLVVATMFLGSFVFVLLVSVLWSVVQAGFSTLSPQFIYQNDRYVTPTTGLEIGGVGHAILGTLLIVGLSTIITVPLALATAVYLTETRGKSRGLIRMLLQAMSGLPSVVTGLFIYSMLILSGFTAYAGWTGSLALIPLMLPTVARVAEESLRLVPAELRNGALGLGASAWSAFSMVTLPAAKSGLVTAVLLGVARIIGETAPLLLTTSLANTTNLNLLEGGISTIPTYLYGYVSLGYDTSIQRAWGAALVLLMLVGILFIAARVASSPKSAKKTPRSEVKGK</sequence>
<comment type="similarity">
    <text evidence="3 10">Belongs to the binding-protein-dependent transport system permease family. CysTW subfamily.</text>
</comment>
<dbReference type="OrthoDB" id="9775069at2"/>
<dbReference type="AlphaFoldDB" id="A0A060JFE7"/>
<proteinExistence type="inferred from homology"/>
<evidence type="ECO:0000256" key="10">
    <source>
        <dbReference type="RuleBase" id="RU363043"/>
    </source>
</evidence>
<dbReference type="PROSITE" id="PS50928">
    <property type="entry name" value="ABC_TM1"/>
    <property type="match status" value="1"/>
</dbReference>